<keyword evidence="9" id="KW-0802">TPR repeat</keyword>
<keyword evidence="3" id="KW-0597">Phosphoprotein</keyword>
<evidence type="ECO:0000256" key="5">
    <source>
        <dbReference type="ARBA" id="ARBA00022741"/>
    </source>
</evidence>
<dbReference type="SMART" id="SM00220">
    <property type="entry name" value="S_TKc"/>
    <property type="match status" value="1"/>
</dbReference>
<protein>
    <recommendedName>
        <fullName evidence="2">histidine kinase</fullName>
        <ecNumber evidence="2">2.7.13.3</ecNumber>
    </recommendedName>
</protein>
<dbReference type="SUPFAM" id="SSF55874">
    <property type="entry name" value="ATPase domain of HSP90 chaperone/DNA topoisomerase II/histidine kinase"/>
    <property type="match status" value="1"/>
</dbReference>
<comment type="caution">
    <text evidence="11">The sequence shown here is derived from an EMBL/GenBank/DDBJ whole genome shotgun (WGS) entry which is preliminary data.</text>
</comment>
<dbReference type="InterPro" id="IPR003018">
    <property type="entry name" value="GAF"/>
</dbReference>
<dbReference type="EMBL" id="LQOV01000014">
    <property type="protein sequence ID" value="ORV53149.1"/>
    <property type="molecule type" value="Genomic_DNA"/>
</dbReference>
<keyword evidence="6" id="KW-0418">Kinase</keyword>
<dbReference type="STRING" id="292462.AWC05_20625"/>
<dbReference type="InterPro" id="IPR003594">
    <property type="entry name" value="HATPase_dom"/>
</dbReference>
<dbReference type="SUPFAM" id="SSF52540">
    <property type="entry name" value="P-loop containing nucleoside triphosphate hydrolases"/>
    <property type="match status" value="1"/>
</dbReference>
<dbReference type="Pfam" id="PF02518">
    <property type="entry name" value="HATPase_c"/>
    <property type="match status" value="1"/>
</dbReference>
<keyword evidence="8" id="KW-0902">Two-component regulatory system</keyword>
<feature type="domain" description="Protein kinase" evidence="10">
    <location>
        <begin position="1"/>
        <end position="215"/>
    </location>
</feature>
<evidence type="ECO:0000256" key="3">
    <source>
        <dbReference type="ARBA" id="ARBA00022553"/>
    </source>
</evidence>
<evidence type="ECO:0000256" key="7">
    <source>
        <dbReference type="ARBA" id="ARBA00022840"/>
    </source>
</evidence>
<dbReference type="InterPro" id="IPR019734">
    <property type="entry name" value="TPR_rpt"/>
</dbReference>
<name>A0A1X1U908_MYCFL</name>
<dbReference type="InterPro" id="IPR041664">
    <property type="entry name" value="AAA_16"/>
</dbReference>
<dbReference type="Proteomes" id="UP000193010">
    <property type="component" value="Unassembled WGS sequence"/>
</dbReference>
<dbReference type="PANTHER" id="PTHR24421:SF10">
    <property type="entry name" value="NITRATE_NITRITE SENSOR PROTEIN NARQ"/>
    <property type="match status" value="1"/>
</dbReference>
<keyword evidence="7" id="KW-0067">ATP-binding</keyword>
<dbReference type="Gene3D" id="3.30.565.10">
    <property type="entry name" value="Histidine kinase-like ATPase, C-terminal domain"/>
    <property type="match status" value="1"/>
</dbReference>
<dbReference type="InterPro" id="IPR036890">
    <property type="entry name" value="HATPase_C_sf"/>
</dbReference>
<dbReference type="GO" id="GO:0000155">
    <property type="term" value="F:phosphorelay sensor kinase activity"/>
    <property type="evidence" value="ECO:0007669"/>
    <property type="project" value="InterPro"/>
</dbReference>
<dbReference type="Pfam" id="PF01590">
    <property type="entry name" value="GAF"/>
    <property type="match status" value="1"/>
</dbReference>
<gene>
    <name evidence="11" type="ORF">AWC05_20625</name>
</gene>
<evidence type="ECO:0000256" key="6">
    <source>
        <dbReference type="ARBA" id="ARBA00022777"/>
    </source>
</evidence>
<dbReference type="Gene3D" id="1.25.40.10">
    <property type="entry name" value="Tetratricopeptide repeat domain"/>
    <property type="match status" value="2"/>
</dbReference>
<dbReference type="InterPro" id="IPR011009">
    <property type="entry name" value="Kinase-like_dom_sf"/>
</dbReference>
<evidence type="ECO:0000313" key="12">
    <source>
        <dbReference type="Proteomes" id="UP000193010"/>
    </source>
</evidence>
<dbReference type="GO" id="GO:0046983">
    <property type="term" value="F:protein dimerization activity"/>
    <property type="evidence" value="ECO:0007669"/>
    <property type="project" value="InterPro"/>
</dbReference>
<dbReference type="EC" id="2.7.13.3" evidence="2"/>
<dbReference type="GO" id="GO:0005524">
    <property type="term" value="F:ATP binding"/>
    <property type="evidence" value="ECO:0007669"/>
    <property type="project" value="UniProtKB-KW"/>
</dbReference>
<dbReference type="Pfam" id="PF07730">
    <property type="entry name" value="HisKA_3"/>
    <property type="match status" value="1"/>
</dbReference>
<evidence type="ECO:0000256" key="4">
    <source>
        <dbReference type="ARBA" id="ARBA00022679"/>
    </source>
</evidence>
<dbReference type="GO" id="GO:0016020">
    <property type="term" value="C:membrane"/>
    <property type="evidence" value="ECO:0007669"/>
    <property type="project" value="InterPro"/>
</dbReference>
<evidence type="ECO:0000256" key="2">
    <source>
        <dbReference type="ARBA" id="ARBA00012438"/>
    </source>
</evidence>
<dbReference type="SUPFAM" id="SSF55781">
    <property type="entry name" value="GAF domain-like"/>
    <property type="match status" value="1"/>
</dbReference>
<dbReference type="Pfam" id="PF13191">
    <property type="entry name" value="AAA_16"/>
    <property type="match status" value="1"/>
</dbReference>
<dbReference type="InterPro" id="IPR000719">
    <property type="entry name" value="Prot_kinase_dom"/>
</dbReference>
<evidence type="ECO:0000256" key="1">
    <source>
        <dbReference type="ARBA" id="ARBA00000085"/>
    </source>
</evidence>
<reference evidence="11 12" key="1">
    <citation type="submission" date="2016-01" db="EMBL/GenBank/DDBJ databases">
        <title>The new phylogeny of the genus Mycobacterium.</title>
        <authorList>
            <person name="Tarcisio F."/>
            <person name="Conor M."/>
            <person name="Antonella G."/>
            <person name="Elisabetta G."/>
            <person name="Giulia F.S."/>
            <person name="Sara T."/>
            <person name="Anna F."/>
            <person name="Clotilde B."/>
            <person name="Roberto B."/>
            <person name="Veronica D.S."/>
            <person name="Fabio R."/>
            <person name="Monica P."/>
            <person name="Olivier J."/>
            <person name="Enrico T."/>
            <person name="Nicola S."/>
        </authorList>
    </citation>
    <scope>NUCLEOTIDE SEQUENCE [LARGE SCALE GENOMIC DNA]</scope>
    <source>
        <strain evidence="11 12">DSM 44852</strain>
    </source>
</reference>
<keyword evidence="12" id="KW-1185">Reference proteome</keyword>
<dbReference type="InterPro" id="IPR027417">
    <property type="entry name" value="P-loop_NTPase"/>
</dbReference>
<dbReference type="Pfam" id="PF00069">
    <property type="entry name" value="Pkinase"/>
    <property type="match status" value="1"/>
</dbReference>
<dbReference type="InterPro" id="IPR011712">
    <property type="entry name" value="Sig_transdc_His_kin_sub3_dim/P"/>
</dbReference>
<keyword evidence="5" id="KW-0547">Nucleotide-binding</keyword>
<dbReference type="CDD" id="cd16917">
    <property type="entry name" value="HATPase_UhpB-NarQ-NarX-like"/>
    <property type="match status" value="1"/>
</dbReference>
<dbReference type="RefSeq" id="WP_085222082.1">
    <property type="nucleotide sequence ID" value="NZ_AP022576.1"/>
</dbReference>
<dbReference type="SMART" id="SM00065">
    <property type="entry name" value="GAF"/>
    <property type="match status" value="1"/>
</dbReference>
<evidence type="ECO:0000313" key="11">
    <source>
        <dbReference type="EMBL" id="ORV53149.1"/>
    </source>
</evidence>
<dbReference type="Gene3D" id="3.30.450.40">
    <property type="match status" value="1"/>
</dbReference>
<dbReference type="InterPro" id="IPR029016">
    <property type="entry name" value="GAF-like_dom_sf"/>
</dbReference>
<dbReference type="InterPro" id="IPR011990">
    <property type="entry name" value="TPR-like_helical_dom_sf"/>
</dbReference>
<keyword evidence="4" id="KW-0808">Transferase</keyword>
<dbReference type="InterPro" id="IPR050482">
    <property type="entry name" value="Sensor_HK_TwoCompSys"/>
</dbReference>
<dbReference type="Gene3D" id="1.10.510.10">
    <property type="entry name" value="Transferase(Phosphotransferase) domain 1"/>
    <property type="match status" value="1"/>
</dbReference>
<accession>A0A1X1U908</accession>
<dbReference type="SUPFAM" id="SSF48452">
    <property type="entry name" value="TPR-like"/>
    <property type="match status" value="2"/>
</dbReference>
<dbReference type="PROSITE" id="PS50005">
    <property type="entry name" value="TPR"/>
    <property type="match status" value="1"/>
</dbReference>
<evidence type="ECO:0000256" key="8">
    <source>
        <dbReference type="ARBA" id="ARBA00023012"/>
    </source>
</evidence>
<dbReference type="SUPFAM" id="SSF56112">
    <property type="entry name" value="Protein kinase-like (PK-like)"/>
    <property type="match status" value="1"/>
</dbReference>
<dbReference type="PROSITE" id="PS50011">
    <property type="entry name" value="PROTEIN_KINASE_DOM"/>
    <property type="match status" value="1"/>
</dbReference>
<proteinExistence type="predicted"/>
<sequence length="1527" mass="165900">MRAGCCESSRGAGRDDTIKKIHNAKRRIIVMPHVRGMTLCERLELGPLKIDEALVVARGLLTSLAAIHARGHVYGNVKPTNVIVESGPPVRSAALADVGSADVPSEPAHDDTTDCSELRYMAPELAGVLDRPVDVRADLYSVGIVLFECLVGRPPFQGDVAQTLRQHLSEPSPRLRSLGVPIPQALEEIVRRLLLKDPDDRYGSAEAVLADIDALDAGLRNGEMEPVVAVGAHDSRNTLTDPSLVGRETELLALAQRLAEANRGRAALVAIEAGSGGGKSAVLTEFTERASAFGARVFRGRGVEHAVPKPLQMLTGIVHDLVGFGADDPALVERISAALGDAAARLCAALPELSAIIDAPSGDEGHSEAHARLRLVNAILVLLESLGEPSRPAIIALDDCQWADELTLQALEAWNTRRIRTGTAPCHVLIVAAVRNEPSSQYRRLIAIPCAQSLVLPPLNDRQVCQVIESMAGHVPAPASDVIVELSRGNPLMVSAVLRGLIEAGALAPGEGGWQFVPNSGSWQASREAASFLTRRFALLSPQTRELLDAAAILGREFDLDLAATLAGQDYTQARYAMRPAVERHLVWASTEGRFTFAHDKLRDSLLAQLDPLQLSALHMAAAEHIENRDASQTFEIAYHFDAASAPARAFDYAVQSAHSARAHHDFELAERLYRIAERGLPHADERTRYRVLEALGQVLMLRGRYPEAAERFEKARLLATDDISLAGIEGQLGEVLFRQDDLEGSARLIENALRVLGESVSSGGNIRILLRILIEVLGRGLSALRLRRRSLSDSARQRDRLRAHLYTQLQYPSWFDSRRLRNLSLMMRQVNVAERCPGSPELAHAYAVWSAALALTFPFTWRYALRFVDRSQRIYTSLGDLRGEGHTASMRACILHAGGRYVEAAESATSAVQILGQFGDRWEVGFATRTNAVCLYRLGRFTEARAEARRLAEIGANSADAQANTAAAEVLAKAGDGDVPAALTQPELGVHTADIEVTVAALQAEALRLRRAGQLTEGIAKLETAVCLVRSSQPTSTHLVPVFAWLATLQREDAEVLLLPHVRRRRLRLSLRSARRAVRYGRFYPNDLPHALRELGVVHALLGHRWRARRCLMGSCAAAKRRSAWAELADTLFQLDRVAFTERSKADWHSRDLDPDAKVGRLASTNWGRADRFSALLHAEVVLASADSPDAVGIAIDQVVRSLLRAEQCRLIALRPQWRLISPEVSDVEQEVAERAAQYGRPLVMGDSANRDHVATGGLTVAGARSALCAPIFVRGEVAGCFLAVHSQVGGLFGEVEIQLAEFVARLAGNVVERLELQREVRAEVISAQEAERARVARDLHDDIGQELTSVLLGVRLVETAAPIDVHARVAELRQGVAHALESVQRLAFDLRPTVLDDLGLLDALRRLVGNISTVGTRIELESVGLHGGERLAPDIETTAYRITQEAITNVIRHARASKCSVVVGLTESTLRVVVEDDGVGFEPGATRPRGLGQLGMHERAALVNGVLVVASAPGEGTQVLFEVIV</sequence>
<evidence type="ECO:0000259" key="10">
    <source>
        <dbReference type="PROSITE" id="PS50011"/>
    </source>
</evidence>
<comment type="catalytic activity">
    <reaction evidence="1">
        <text>ATP + protein L-histidine = ADP + protein N-phospho-L-histidine.</text>
        <dbReference type="EC" id="2.7.13.3"/>
    </reaction>
</comment>
<dbReference type="CDD" id="cd14014">
    <property type="entry name" value="STKc_PknB_like"/>
    <property type="match status" value="1"/>
</dbReference>
<dbReference type="PANTHER" id="PTHR24421">
    <property type="entry name" value="NITRATE/NITRITE SENSOR PROTEIN NARX-RELATED"/>
    <property type="match status" value="1"/>
</dbReference>
<feature type="repeat" description="TPR" evidence="9">
    <location>
        <begin position="690"/>
        <end position="723"/>
    </location>
</feature>
<organism evidence="11 12">
    <name type="scientific">Mycobacterium florentinum</name>
    <dbReference type="NCBI Taxonomy" id="292462"/>
    <lineage>
        <taxon>Bacteria</taxon>
        <taxon>Bacillati</taxon>
        <taxon>Actinomycetota</taxon>
        <taxon>Actinomycetes</taxon>
        <taxon>Mycobacteriales</taxon>
        <taxon>Mycobacteriaceae</taxon>
        <taxon>Mycobacterium</taxon>
        <taxon>Mycobacterium simiae complex</taxon>
    </lineage>
</organism>
<evidence type="ECO:0000256" key="9">
    <source>
        <dbReference type="PROSITE-ProRule" id="PRU00339"/>
    </source>
</evidence>
<dbReference type="Gene3D" id="1.20.5.1930">
    <property type="match status" value="1"/>
</dbReference>